<dbReference type="InterPro" id="IPR000843">
    <property type="entry name" value="HTH_LacI"/>
</dbReference>
<name>A0A364NJ51_9GAMM</name>
<dbReference type="CDD" id="cd01392">
    <property type="entry name" value="HTH_LacI"/>
    <property type="match status" value="1"/>
</dbReference>
<dbReference type="SMART" id="SM00354">
    <property type="entry name" value="HTH_LACI"/>
    <property type="match status" value="1"/>
</dbReference>
<dbReference type="GO" id="GO:0000976">
    <property type="term" value="F:transcription cis-regulatory region binding"/>
    <property type="evidence" value="ECO:0007669"/>
    <property type="project" value="TreeGrafter"/>
</dbReference>
<keyword evidence="1" id="KW-0805">Transcription regulation</keyword>
<evidence type="ECO:0000259" key="4">
    <source>
        <dbReference type="PROSITE" id="PS50932"/>
    </source>
</evidence>
<sequence length="359" mass="39615">MRPVWNKLMGSVSKLTIKDVAKALNVSTATISNAFNRPDQLSIQLRKKIIEQCKLLGYSGPNNGLKNRRNQRSGIVGVLLSDGLSQSMIDPVDSQFLSGVGKVLDQQGYHCLMLQSLDKIDVLQQRSLETLVDGIIVYGMMRRPSSYQRLLTQHKPLVTVDFTLDSFPSVTIDNLRGARNAAMHALRHGHQRVAIIGLRVVLDECVCRVTEERVLNLASSFGMQRLSGYQEALQEVGIALDDVPVWSMPENSHRQAYPLVYDILSSLQPTLLLCMSDTIALAAMQAASALGLSVPQDLHIVGFDGIPLDENIRPSLTTVYQQSVEKGQAAARVLLGQKDQQHTVLDTQLIVRESCPYTA</sequence>
<dbReference type="Gene3D" id="1.10.260.40">
    <property type="entry name" value="lambda repressor-like DNA-binding domains"/>
    <property type="match status" value="1"/>
</dbReference>
<keyword evidence="3" id="KW-0804">Transcription</keyword>
<reference evidence="5 6" key="1">
    <citation type="submission" date="2018-06" db="EMBL/GenBank/DDBJ databases">
        <title>Nitrincola tibetense sp. nov., isolated from Lake XuguoCo on Tibetan Plateau.</title>
        <authorList>
            <person name="Xing P."/>
        </authorList>
    </citation>
    <scope>NUCLEOTIDE SEQUENCE [LARGE SCALE GENOMIC DNA]</scope>
    <source>
        <strain evidence="6">xg18</strain>
    </source>
</reference>
<dbReference type="InterPro" id="IPR046335">
    <property type="entry name" value="LacI/GalR-like_sensor"/>
</dbReference>
<dbReference type="Gene3D" id="3.40.50.2300">
    <property type="match status" value="2"/>
</dbReference>
<accession>A0A364NJ51</accession>
<keyword evidence="2" id="KW-0238">DNA-binding</keyword>
<dbReference type="SUPFAM" id="SSF53822">
    <property type="entry name" value="Periplasmic binding protein-like I"/>
    <property type="match status" value="1"/>
</dbReference>
<gene>
    <name evidence="5" type="ORF">DN062_15190</name>
</gene>
<protein>
    <submittedName>
        <fullName evidence="5">LacI family transcriptional regulator</fullName>
    </submittedName>
</protein>
<dbReference type="InterPro" id="IPR010982">
    <property type="entry name" value="Lambda_DNA-bd_dom_sf"/>
</dbReference>
<evidence type="ECO:0000313" key="5">
    <source>
        <dbReference type="EMBL" id="RAU17050.1"/>
    </source>
</evidence>
<evidence type="ECO:0000256" key="1">
    <source>
        <dbReference type="ARBA" id="ARBA00023015"/>
    </source>
</evidence>
<dbReference type="OrthoDB" id="5171752at2"/>
<dbReference type="PROSITE" id="PS50932">
    <property type="entry name" value="HTH_LACI_2"/>
    <property type="match status" value="1"/>
</dbReference>
<dbReference type="PANTHER" id="PTHR30146:SF138">
    <property type="entry name" value="TRANSCRIPTIONAL REGULATORY PROTEIN"/>
    <property type="match status" value="1"/>
</dbReference>
<dbReference type="SUPFAM" id="SSF47413">
    <property type="entry name" value="lambda repressor-like DNA-binding domains"/>
    <property type="match status" value="1"/>
</dbReference>
<evidence type="ECO:0000313" key="6">
    <source>
        <dbReference type="Proteomes" id="UP000250744"/>
    </source>
</evidence>
<dbReference type="EMBL" id="QKRX01000013">
    <property type="protein sequence ID" value="RAU17050.1"/>
    <property type="molecule type" value="Genomic_DNA"/>
</dbReference>
<feature type="domain" description="HTH lacI-type" evidence="4">
    <location>
        <begin position="15"/>
        <end position="70"/>
    </location>
</feature>
<organism evidence="5 6">
    <name type="scientific">Nitrincola tibetensis</name>
    <dbReference type="NCBI Taxonomy" id="2219697"/>
    <lineage>
        <taxon>Bacteria</taxon>
        <taxon>Pseudomonadati</taxon>
        <taxon>Pseudomonadota</taxon>
        <taxon>Gammaproteobacteria</taxon>
        <taxon>Oceanospirillales</taxon>
        <taxon>Oceanospirillaceae</taxon>
        <taxon>Nitrincola</taxon>
    </lineage>
</organism>
<dbReference type="AlphaFoldDB" id="A0A364NJ51"/>
<dbReference type="Pfam" id="PF13377">
    <property type="entry name" value="Peripla_BP_3"/>
    <property type="match status" value="1"/>
</dbReference>
<dbReference type="GO" id="GO:0003700">
    <property type="term" value="F:DNA-binding transcription factor activity"/>
    <property type="evidence" value="ECO:0007669"/>
    <property type="project" value="TreeGrafter"/>
</dbReference>
<dbReference type="Proteomes" id="UP000250744">
    <property type="component" value="Unassembled WGS sequence"/>
</dbReference>
<evidence type="ECO:0000256" key="2">
    <source>
        <dbReference type="ARBA" id="ARBA00023125"/>
    </source>
</evidence>
<dbReference type="Pfam" id="PF00356">
    <property type="entry name" value="LacI"/>
    <property type="match status" value="1"/>
</dbReference>
<comment type="caution">
    <text evidence="5">The sequence shown here is derived from an EMBL/GenBank/DDBJ whole genome shotgun (WGS) entry which is preliminary data.</text>
</comment>
<keyword evidence="6" id="KW-1185">Reference proteome</keyword>
<dbReference type="CDD" id="cd06279">
    <property type="entry name" value="PBP1_LacI-like"/>
    <property type="match status" value="1"/>
</dbReference>
<proteinExistence type="predicted"/>
<dbReference type="PANTHER" id="PTHR30146">
    <property type="entry name" value="LACI-RELATED TRANSCRIPTIONAL REPRESSOR"/>
    <property type="match status" value="1"/>
</dbReference>
<evidence type="ECO:0000256" key="3">
    <source>
        <dbReference type="ARBA" id="ARBA00023163"/>
    </source>
</evidence>
<dbReference type="InterPro" id="IPR028082">
    <property type="entry name" value="Peripla_BP_I"/>
</dbReference>